<dbReference type="Proteomes" id="UP000770661">
    <property type="component" value="Unassembled WGS sequence"/>
</dbReference>
<dbReference type="Gene3D" id="1.10.10.60">
    <property type="entry name" value="Homeodomain-like"/>
    <property type="match status" value="1"/>
</dbReference>
<evidence type="ECO:0000256" key="4">
    <source>
        <dbReference type="SAM" id="MobiDB-lite"/>
    </source>
</evidence>
<dbReference type="EMBL" id="JACEEZ010025737">
    <property type="protein sequence ID" value="KAG0697987.1"/>
    <property type="molecule type" value="Genomic_DNA"/>
</dbReference>
<keyword evidence="7" id="KW-1185">Reference proteome</keyword>
<dbReference type="AlphaFoldDB" id="A0A8J8WEN4"/>
<feature type="domain" description="Myb-like" evidence="5">
    <location>
        <begin position="5"/>
        <end position="78"/>
    </location>
</feature>
<proteinExistence type="predicted"/>
<name>A0A8J8WEN4_CHIOP</name>
<evidence type="ECO:0000313" key="7">
    <source>
        <dbReference type="Proteomes" id="UP000770661"/>
    </source>
</evidence>
<dbReference type="CDD" id="cd00167">
    <property type="entry name" value="SANT"/>
    <property type="match status" value="1"/>
</dbReference>
<dbReference type="PANTHER" id="PTHR23098:SF16">
    <property type="entry name" value="REGULATORY PROTEIN ZESTE"/>
    <property type="match status" value="1"/>
</dbReference>
<evidence type="ECO:0000256" key="3">
    <source>
        <dbReference type="ARBA" id="ARBA00025466"/>
    </source>
</evidence>
<dbReference type="GO" id="GO:0005634">
    <property type="term" value="C:nucleus"/>
    <property type="evidence" value="ECO:0007669"/>
    <property type="project" value="TreeGrafter"/>
</dbReference>
<evidence type="ECO:0000259" key="5">
    <source>
        <dbReference type="PROSITE" id="PS50090"/>
    </source>
</evidence>
<comment type="function">
    <text evidence="3">Involved in transvection phenomena (= synapsis-dependent gene expression), where the synaptic pairing of chromosomes carrying genes with which zeste interacts influences the expression of these genes. Zeste binds to DNA and stimulates transcription from a nearby promoter.</text>
</comment>
<comment type="subunit">
    <text evidence="1">Self-associates forming complexes of several hundred monomers.</text>
</comment>
<sequence>MDKPNTPRRTANWTQDEVFKLLELINERKAILKGKFGPTLTIDHKRRAWVEVTNDMNACFSHVRRTKEQVEKKWHNILVKGKRNLSTRKRLHSQTGGGPPEKVEDEAETDAVEDILGKDNVCIGGVEILDGTQDAANHMLNTFTRSDDSFTFTVESLDDGATSSLVSAPTLDGIRAAAATVNQPEGLAFNLPPRPPHDPLLGTLLDCSSHQPLINKILNQMLCTAKSQQDAWQAMAAHYTPLKK</sequence>
<comment type="caution">
    <text evidence="6">The sequence shown here is derived from an EMBL/GenBank/DDBJ whole genome shotgun (WGS) entry which is preliminary data.</text>
</comment>
<accession>A0A8J8WEN4</accession>
<reference evidence="6" key="1">
    <citation type="submission" date="2020-07" db="EMBL/GenBank/DDBJ databases">
        <title>The High-quality genome of the commercially important snow crab, Chionoecetes opilio.</title>
        <authorList>
            <person name="Jeong J.-H."/>
            <person name="Ryu S."/>
        </authorList>
    </citation>
    <scope>NUCLEOTIDE SEQUENCE</scope>
    <source>
        <strain evidence="6">MADBK_172401_WGS</strain>
        <tissue evidence="6">Digestive gland</tissue>
    </source>
</reference>
<evidence type="ECO:0000313" key="6">
    <source>
        <dbReference type="EMBL" id="KAG0697987.1"/>
    </source>
</evidence>
<evidence type="ECO:0000256" key="2">
    <source>
        <dbReference type="ARBA" id="ARBA00016807"/>
    </source>
</evidence>
<organism evidence="6 7">
    <name type="scientific">Chionoecetes opilio</name>
    <name type="common">Atlantic snow crab</name>
    <name type="synonym">Cancer opilio</name>
    <dbReference type="NCBI Taxonomy" id="41210"/>
    <lineage>
        <taxon>Eukaryota</taxon>
        <taxon>Metazoa</taxon>
        <taxon>Ecdysozoa</taxon>
        <taxon>Arthropoda</taxon>
        <taxon>Crustacea</taxon>
        <taxon>Multicrustacea</taxon>
        <taxon>Malacostraca</taxon>
        <taxon>Eumalacostraca</taxon>
        <taxon>Eucarida</taxon>
        <taxon>Decapoda</taxon>
        <taxon>Pleocyemata</taxon>
        <taxon>Brachyura</taxon>
        <taxon>Eubrachyura</taxon>
        <taxon>Majoidea</taxon>
        <taxon>Majidae</taxon>
        <taxon>Chionoecetes</taxon>
    </lineage>
</organism>
<dbReference type="PROSITE" id="PS50090">
    <property type="entry name" value="MYB_LIKE"/>
    <property type="match status" value="1"/>
</dbReference>
<feature type="region of interest" description="Disordered" evidence="4">
    <location>
        <begin position="85"/>
        <end position="107"/>
    </location>
</feature>
<dbReference type="PANTHER" id="PTHR23098">
    <property type="entry name" value="AGAP001331-PA-RELATED"/>
    <property type="match status" value="1"/>
</dbReference>
<dbReference type="OrthoDB" id="6769707at2759"/>
<dbReference type="InterPro" id="IPR028002">
    <property type="entry name" value="Myb_DNA-bind_5"/>
</dbReference>
<dbReference type="Pfam" id="PF13873">
    <property type="entry name" value="Myb_DNA-bind_5"/>
    <property type="match status" value="1"/>
</dbReference>
<evidence type="ECO:0000256" key="1">
    <source>
        <dbReference type="ARBA" id="ARBA00011764"/>
    </source>
</evidence>
<gene>
    <name evidence="6" type="ORF">GWK47_026157</name>
</gene>
<protein>
    <recommendedName>
        <fullName evidence="2">Regulatory protein zeste</fullName>
    </recommendedName>
</protein>
<dbReference type="InterPro" id="IPR001005">
    <property type="entry name" value="SANT/Myb"/>
</dbReference>